<gene>
    <name evidence="3" type="ORF">F5878DRAFT_617015</name>
</gene>
<sequence length="366" mass="41953">MDPLQKEEIITSLEGLEIARTINIACVSLAVYEWFITLDQEVIPTLRLRESNVERRCEIEQIDYFWNGRWSFQRILFFCNRYIPPFLVMFGLIQFSVLNPSDEFCISAIRFSFFASIIALNIIQVMLLLRIWYLFSDNKIIQYGMLFLWVFSLTISLAYTGVAATNVRVLNKTVWGLGGPGCRVARPEKFWRMFTPSLGLHAVMYMLTAARALRNRRILKEAPVLQRLIRDGGLFFFVVFVSVGFNTVGSFLVHVPQINIPVIFSNYLLTVTSIAMSRIMFSIHSLASHLGSDTGWLLSNVELRRVDWRKGATEGELIVECATSGQEDDLDDMESTMRSYYDGSVRSRSGLKVSRVGVYNDDTMWS</sequence>
<evidence type="ECO:0000256" key="1">
    <source>
        <dbReference type="SAM" id="Phobius"/>
    </source>
</evidence>
<proteinExistence type="predicted"/>
<keyword evidence="4" id="KW-1185">Reference proteome</keyword>
<organism evidence="3 4">
    <name type="scientific">Lentinula raphanica</name>
    <dbReference type="NCBI Taxonomy" id="153919"/>
    <lineage>
        <taxon>Eukaryota</taxon>
        <taxon>Fungi</taxon>
        <taxon>Dikarya</taxon>
        <taxon>Basidiomycota</taxon>
        <taxon>Agaricomycotina</taxon>
        <taxon>Agaricomycetes</taxon>
        <taxon>Agaricomycetidae</taxon>
        <taxon>Agaricales</taxon>
        <taxon>Marasmiineae</taxon>
        <taxon>Omphalotaceae</taxon>
        <taxon>Lentinula</taxon>
    </lineage>
</organism>
<dbReference type="InterPro" id="IPR045340">
    <property type="entry name" value="DUF6533"/>
</dbReference>
<feature type="domain" description="DUF6533" evidence="2">
    <location>
        <begin position="23"/>
        <end position="85"/>
    </location>
</feature>
<accession>A0AA38PAD3</accession>
<feature type="transmembrane region" description="Helical" evidence="1">
    <location>
        <begin position="190"/>
        <end position="213"/>
    </location>
</feature>
<reference evidence="3" key="1">
    <citation type="submission" date="2022-08" db="EMBL/GenBank/DDBJ databases">
        <authorList>
            <consortium name="DOE Joint Genome Institute"/>
            <person name="Min B."/>
            <person name="Riley R."/>
            <person name="Sierra-Patev S."/>
            <person name="Naranjo-Ortiz M."/>
            <person name="Looney B."/>
            <person name="Konkel Z."/>
            <person name="Slot J.C."/>
            <person name="Sakamoto Y."/>
            <person name="Steenwyk J.L."/>
            <person name="Rokas A."/>
            <person name="Carro J."/>
            <person name="Camarero S."/>
            <person name="Ferreira P."/>
            <person name="Molpeceres G."/>
            <person name="Ruiz-Duenas F.J."/>
            <person name="Serrano A."/>
            <person name="Henrissat B."/>
            <person name="Drula E."/>
            <person name="Hughes K.W."/>
            <person name="Mata J.L."/>
            <person name="Ishikawa N.K."/>
            <person name="Vargas-Isla R."/>
            <person name="Ushijima S."/>
            <person name="Smith C.A."/>
            <person name="Ahrendt S."/>
            <person name="Andreopoulos W."/>
            <person name="He G."/>
            <person name="Labutti K."/>
            <person name="Lipzen A."/>
            <person name="Ng V."/>
            <person name="Sandor L."/>
            <person name="Barry K."/>
            <person name="Martinez A.T."/>
            <person name="Xiao Y."/>
            <person name="Gibbons J.G."/>
            <person name="Terashima K."/>
            <person name="Hibbett D.S."/>
            <person name="Grigoriev I.V."/>
        </authorList>
    </citation>
    <scope>NUCLEOTIDE SEQUENCE</scope>
    <source>
        <strain evidence="3">TFB9207</strain>
    </source>
</reference>
<name>A0AA38PAD3_9AGAR</name>
<evidence type="ECO:0000313" key="3">
    <source>
        <dbReference type="EMBL" id="KAJ3839244.1"/>
    </source>
</evidence>
<evidence type="ECO:0000259" key="2">
    <source>
        <dbReference type="Pfam" id="PF20151"/>
    </source>
</evidence>
<feature type="transmembrane region" description="Helical" evidence="1">
    <location>
        <begin position="234"/>
        <end position="254"/>
    </location>
</feature>
<keyword evidence="1" id="KW-0812">Transmembrane</keyword>
<keyword evidence="1" id="KW-0472">Membrane</keyword>
<comment type="caution">
    <text evidence="3">The sequence shown here is derived from an EMBL/GenBank/DDBJ whole genome shotgun (WGS) entry which is preliminary data.</text>
</comment>
<dbReference type="EMBL" id="MU806139">
    <property type="protein sequence ID" value="KAJ3839244.1"/>
    <property type="molecule type" value="Genomic_DNA"/>
</dbReference>
<feature type="transmembrane region" description="Helical" evidence="1">
    <location>
        <begin position="146"/>
        <end position="170"/>
    </location>
</feature>
<feature type="transmembrane region" description="Helical" evidence="1">
    <location>
        <begin position="260"/>
        <end position="281"/>
    </location>
</feature>
<dbReference type="AlphaFoldDB" id="A0AA38PAD3"/>
<dbReference type="Proteomes" id="UP001163846">
    <property type="component" value="Unassembled WGS sequence"/>
</dbReference>
<feature type="transmembrane region" description="Helical" evidence="1">
    <location>
        <begin position="75"/>
        <end position="97"/>
    </location>
</feature>
<evidence type="ECO:0000313" key="4">
    <source>
        <dbReference type="Proteomes" id="UP001163846"/>
    </source>
</evidence>
<feature type="transmembrane region" description="Helical" evidence="1">
    <location>
        <begin position="109"/>
        <end position="134"/>
    </location>
</feature>
<keyword evidence="1" id="KW-1133">Transmembrane helix</keyword>
<dbReference type="Pfam" id="PF20151">
    <property type="entry name" value="DUF6533"/>
    <property type="match status" value="1"/>
</dbReference>
<protein>
    <recommendedName>
        <fullName evidence="2">DUF6533 domain-containing protein</fullName>
    </recommendedName>
</protein>